<dbReference type="Pfam" id="PF02978">
    <property type="entry name" value="SRP_SPB"/>
    <property type="match status" value="1"/>
</dbReference>
<keyword evidence="2 9" id="KW-0547">Nucleotide-binding</keyword>
<evidence type="ECO:0000256" key="5">
    <source>
        <dbReference type="ARBA" id="ARBA00023134"/>
    </source>
</evidence>
<dbReference type="Pfam" id="PF00448">
    <property type="entry name" value="SRP54"/>
    <property type="match status" value="1"/>
</dbReference>
<evidence type="ECO:0000256" key="8">
    <source>
        <dbReference type="ARBA" id="ARBA00048027"/>
    </source>
</evidence>
<evidence type="ECO:0000256" key="2">
    <source>
        <dbReference type="ARBA" id="ARBA00022741"/>
    </source>
</evidence>
<dbReference type="SUPFAM" id="SSF52540">
    <property type="entry name" value="P-loop containing nucleoside triphosphate hydrolases"/>
    <property type="match status" value="1"/>
</dbReference>
<evidence type="ECO:0000256" key="4">
    <source>
        <dbReference type="ARBA" id="ARBA00022884"/>
    </source>
</evidence>
<protein>
    <recommendedName>
        <fullName evidence="9">Signal recognition particle protein</fullName>
        <ecNumber evidence="9">3.6.5.4</ecNumber>
    </recommendedName>
    <alternativeName>
        <fullName evidence="9">Fifty-four homolog</fullName>
    </alternativeName>
</protein>
<evidence type="ECO:0000256" key="7">
    <source>
        <dbReference type="ARBA" id="ARBA00023274"/>
    </source>
</evidence>
<dbReference type="SMART" id="SM00963">
    <property type="entry name" value="SRP54_N"/>
    <property type="match status" value="1"/>
</dbReference>
<dbReference type="Gene3D" id="1.20.120.140">
    <property type="entry name" value="Signal recognition particle SRP54, nucleotide-binding domain"/>
    <property type="match status" value="1"/>
</dbReference>
<dbReference type="GO" id="GO:0048500">
    <property type="term" value="C:signal recognition particle"/>
    <property type="evidence" value="ECO:0007669"/>
    <property type="project" value="UniProtKB-UniRule"/>
</dbReference>
<evidence type="ECO:0000256" key="3">
    <source>
        <dbReference type="ARBA" id="ARBA00022801"/>
    </source>
</evidence>
<dbReference type="InterPro" id="IPR022941">
    <property type="entry name" value="SRP54"/>
</dbReference>
<dbReference type="PANTHER" id="PTHR11564">
    <property type="entry name" value="SIGNAL RECOGNITION PARTICLE 54K PROTEIN SRP54"/>
    <property type="match status" value="1"/>
</dbReference>
<dbReference type="Pfam" id="PF02881">
    <property type="entry name" value="SRP54_N"/>
    <property type="match status" value="1"/>
</dbReference>
<keyword evidence="7 9" id="KW-0687">Ribonucleoprotein</keyword>
<dbReference type="KEGG" id="dst:VUQ06_00200"/>
<dbReference type="SUPFAM" id="SSF47446">
    <property type="entry name" value="Signal peptide-binding domain"/>
    <property type="match status" value="1"/>
</dbReference>
<evidence type="ECO:0000256" key="9">
    <source>
        <dbReference type="HAMAP-Rule" id="MF_00306"/>
    </source>
</evidence>
<comment type="domain">
    <text evidence="9">Composed of three domains: the N-terminal N domain, which is responsible for interactions with the ribosome, the central G domain, which binds GTP, and the C-terminal M domain, which binds the RNA and the signal sequence of the RNC.</text>
</comment>
<keyword evidence="5 9" id="KW-0342">GTP-binding</keyword>
<proteinExistence type="inferred from homology"/>
<dbReference type="InterPro" id="IPR004125">
    <property type="entry name" value="Signal_recog_particle_SRP54_M"/>
</dbReference>
<dbReference type="GO" id="GO:0005525">
    <property type="term" value="F:GTP binding"/>
    <property type="evidence" value="ECO:0007669"/>
    <property type="project" value="UniProtKB-UniRule"/>
</dbReference>
<dbReference type="GO" id="GO:0008312">
    <property type="term" value="F:7S RNA binding"/>
    <property type="evidence" value="ECO:0007669"/>
    <property type="project" value="InterPro"/>
</dbReference>
<dbReference type="InterPro" id="IPR003593">
    <property type="entry name" value="AAA+_ATPase"/>
</dbReference>
<dbReference type="GO" id="GO:0003924">
    <property type="term" value="F:GTPase activity"/>
    <property type="evidence" value="ECO:0007669"/>
    <property type="project" value="UniProtKB-UniRule"/>
</dbReference>
<name>A0AB74TGU4_9LACT</name>
<comment type="subcellular location">
    <subcellularLocation>
        <location evidence="9">Cytoplasm</location>
    </subcellularLocation>
    <text evidence="9">The SRP-RNC complex is targeted to the cytoplasmic membrane.</text>
</comment>
<evidence type="ECO:0000256" key="1">
    <source>
        <dbReference type="ARBA" id="ARBA00005450"/>
    </source>
</evidence>
<dbReference type="SMART" id="SM00962">
    <property type="entry name" value="SRP54"/>
    <property type="match status" value="1"/>
</dbReference>
<dbReference type="EMBL" id="CP142435">
    <property type="protein sequence ID" value="XBC49676.1"/>
    <property type="molecule type" value="Genomic_DNA"/>
</dbReference>
<keyword evidence="3 9" id="KW-0378">Hydrolase</keyword>
<comment type="function">
    <text evidence="9">Involved in targeting and insertion of nascent membrane proteins into the cytoplasmic membrane. Binds to the hydrophobic signal sequence of the ribosome-nascent chain (RNC) as it emerges from the ribosomes. The SRP-RNC complex is then targeted to the cytoplasmic membrane where it interacts with the SRP receptor FtsY.</text>
</comment>
<accession>A0AB74TGU4</accession>
<evidence type="ECO:0000313" key="13">
    <source>
        <dbReference type="EMBL" id="XBC49676.1"/>
    </source>
</evidence>
<dbReference type="GO" id="GO:0006614">
    <property type="term" value="P:SRP-dependent cotranslational protein targeting to membrane"/>
    <property type="evidence" value="ECO:0007669"/>
    <property type="project" value="InterPro"/>
</dbReference>
<dbReference type="PANTHER" id="PTHR11564:SF5">
    <property type="entry name" value="SIGNAL RECOGNITION PARTICLE SUBUNIT SRP54"/>
    <property type="match status" value="1"/>
</dbReference>
<evidence type="ECO:0000259" key="11">
    <source>
        <dbReference type="PROSITE" id="PS00300"/>
    </source>
</evidence>
<dbReference type="InterPro" id="IPR036891">
    <property type="entry name" value="Signal_recog_part_SRP54_M_sf"/>
</dbReference>
<dbReference type="HAMAP" id="MF_00306">
    <property type="entry name" value="SRP54"/>
    <property type="match status" value="1"/>
</dbReference>
<reference evidence="12" key="1">
    <citation type="submission" date="2023-12" db="EMBL/GenBank/DDBJ databases">
        <title>Dolosigranulum savutii sp. nov. isolated from human upper respiratory samples collected in Botswana.</title>
        <authorList>
            <person name="Kelly M.S."/>
        </authorList>
    </citation>
    <scope>NUCLEOTIDE SEQUENCE</scope>
    <source>
        <strain evidence="13">MSK294</strain>
        <strain evidence="12">MSK433</strain>
    </source>
</reference>
<keyword evidence="6 9" id="KW-0733">Signal recognition particle</keyword>
<dbReference type="PROSITE" id="PS00300">
    <property type="entry name" value="SRP54"/>
    <property type="match status" value="1"/>
</dbReference>
<comment type="subunit">
    <text evidence="9">Part of the signal recognition particle protein translocation system, which is composed of SRP and FtsY.</text>
</comment>
<dbReference type="SMART" id="SM00382">
    <property type="entry name" value="AAA"/>
    <property type="match status" value="1"/>
</dbReference>
<keyword evidence="4 9" id="KW-0694">RNA-binding</keyword>
<dbReference type="CDD" id="cd18539">
    <property type="entry name" value="SRP_G"/>
    <property type="match status" value="1"/>
</dbReference>
<feature type="binding site" evidence="9">
    <location>
        <begin position="110"/>
        <end position="117"/>
    </location>
    <ligand>
        <name>GTP</name>
        <dbReference type="ChEBI" id="CHEBI:37565"/>
    </ligand>
</feature>
<keyword evidence="9" id="KW-0963">Cytoplasm</keyword>
<organism evidence="12">
    <name type="scientific">Dolosigranulum savutiense</name>
    <dbReference type="NCBI Taxonomy" id="3110288"/>
    <lineage>
        <taxon>Bacteria</taxon>
        <taxon>Bacillati</taxon>
        <taxon>Bacillota</taxon>
        <taxon>Bacilli</taxon>
        <taxon>Lactobacillales</taxon>
        <taxon>Carnobacteriaceae</taxon>
        <taxon>Dolosigranulum</taxon>
    </lineage>
</organism>
<feature type="domain" description="SRP54-type proteins GTP-binding" evidence="11">
    <location>
        <begin position="272"/>
        <end position="285"/>
    </location>
</feature>
<dbReference type="InterPro" id="IPR013822">
    <property type="entry name" value="Signal_recog_particl_SRP54_hlx"/>
</dbReference>
<dbReference type="InterPro" id="IPR042101">
    <property type="entry name" value="SRP54_N_sf"/>
</dbReference>
<dbReference type="FunFam" id="3.40.50.300:FF:000022">
    <property type="entry name" value="Signal recognition particle 54 kDa subunit"/>
    <property type="match status" value="1"/>
</dbReference>
<evidence type="ECO:0000256" key="10">
    <source>
        <dbReference type="SAM" id="MobiDB-lite"/>
    </source>
</evidence>
<dbReference type="Gene3D" id="3.40.50.300">
    <property type="entry name" value="P-loop containing nucleotide triphosphate hydrolases"/>
    <property type="match status" value="1"/>
</dbReference>
<dbReference type="AlphaFoldDB" id="A0AB74TGU4"/>
<dbReference type="InterPro" id="IPR000897">
    <property type="entry name" value="SRP54_GTPase_dom"/>
</dbReference>
<feature type="binding site" evidence="9">
    <location>
        <begin position="251"/>
        <end position="254"/>
    </location>
    <ligand>
        <name>GTP</name>
        <dbReference type="ChEBI" id="CHEBI:37565"/>
    </ligand>
</feature>
<comment type="similarity">
    <text evidence="1 9">Belongs to the GTP-binding SRP family. SRP54 subfamily.</text>
</comment>
<feature type="binding site" evidence="9">
    <location>
        <begin position="193"/>
        <end position="197"/>
    </location>
    <ligand>
        <name>GTP</name>
        <dbReference type="ChEBI" id="CHEBI:37565"/>
    </ligand>
</feature>
<sequence>MAFEGLQNRLQDAFSVLKKKGKITEQDVKDAMREVRLALLEADVNYKVVREFIKSVREKAIGSEVLENVEGGQQVVKIVSDELTELMGGERQDIITASEPGEMTVYMMVGLQGAGKTTTAGKLSNYLRKHENMKPMLVAADIYRPAAIDQLQQVGKELNIPVFSMGDDVNPVEIARRGVQAAKDENRNVVIIDTAGRLHIDDALMTELSEIKSEVNPHEIFLVVDAMTGQDAVNVSDTFNEQLDISSVILTKLDGDTRGGAALSISKVTNKPIKFTGTGEKLDALEPFYPERMANRILGMGDILTLVERAQQEMDDKRAEELAQKMAEQTYDFNDFIEQMDQMRNMGPLEDLIKMIPGMSNLPGMDQFEVDEKDLDRMKAIVLSMTPEERKNPDILSQNRRKRIADGAGRTLLDVNKLITQFKQSKELMGDMSSGKMSGGLGKMMKGAGKGMMNKMKNKLPGFGGSDQEMPDLSELQNMPGMDDMNGQGSSLISKDKRQKRKRKKKKIKKKKS</sequence>
<dbReference type="RefSeq" id="WP_347300583.1">
    <property type="nucleotide sequence ID" value="NZ_CP142433.1"/>
</dbReference>
<feature type="compositionally biased region" description="Basic residues" evidence="10">
    <location>
        <begin position="497"/>
        <end position="513"/>
    </location>
</feature>
<dbReference type="NCBIfam" id="TIGR00959">
    <property type="entry name" value="ffh"/>
    <property type="match status" value="1"/>
</dbReference>
<evidence type="ECO:0000256" key="6">
    <source>
        <dbReference type="ARBA" id="ARBA00023135"/>
    </source>
</evidence>
<feature type="region of interest" description="Disordered" evidence="10">
    <location>
        <begin position="458"/>
        <end position="513"/>
    </location>
</feature>
<dbReference type="InterPro" id="IPR027417">
    <property type="entry name" value="P-loop_NTPase"/>
</dbReference>
<dbReference type="EC" id="3.6.5.4" evidence="9"/>
<evidence type="ECO:0000313" key="12">
    <source>
        <dbReference type="EMBL" id="XBC46266.1"/>
    </source>
</evidence>
<dbReference type="EMBL" id="CP142433">
    <property type="protein sequence ID" value="XBC46266.1"/>
    <property type="molecule type" value="Genomic_DNA"/>
</dbReference>
<comment type="catalytic activity">
    <reaction evidence="8 9">
        <text>GTP + H2O = GDP + phosphate + H(+)</text>
        <dbReference type="Rhea" id="RHEA:19669"/>
        <dbReference type="ChEBI" id="CHEBI:15377"/>
        <dbReference type="ChEBI" id="CHEBI:15378"/>
        <dbReference type="ChEBI" id="CHEBI:37565"/>
        <dbReference type="ChEBI" id="CHEBI:43474"/>
        <dbReference type="ChEBI" id="CHEBI:58189"/>
        <dbReference type="EC" id="3.6.5.4"/>
    </reaction>
</comment>
<gene>
    <name evidence="9 12" type="primary">ffh</name>
    <name evidence="13" type="ORF">VUQ06_00200</name>
    <name evidence="12" type="ORF">VUQ08_01240</name>
</gene>
<dbReference type="Gene3D" id="1.10.260.30">
    <property type="entry name" value="Signal recognition particle, SRP54 subunit, M-domain"/>
    <property type="match status" value="1"/>
</dbReference>
<dbReference type="InterPro" id="IPR004780">
    <property type="entry name" value="SRP"/>
</dbReference>